<dbReference type="Proteomes" id="UP001164718">
    <property type="component" value="Chromosome"/>
</dbReference>
<reference evidence="2" key="1">
    <citation type="submission" date="2022-09" db="EMBL/GenBank/DDBJ databases">
        <title>Complete Genomes of Fervidibacillus albus and Fervidibacillus halotolerans isolated from tidal flat sediments.</title>
        <authorList>
            <person name="Kwon K.K."/>
            <person name="Yang S.-H."/>
            <person name="Park M.J."/>
            <person name="Oh H.-M."/>
        </authorList>
    </citation>
    <scope>NUCLEOTIDE SEQUENCE</scope>
    <source>
        <strain evidence="2">MEBiC13591</strain>
    </source>
</reference>
<keyword evidence="1" id="KW-1133">Transmembrane helix</keyword>
<proteinExistence type="predicted"/>
<feature type="transmembrane region" description="Helical" evidence="1">
    <location>
        <begin position="12"/>
        <end position="29"/>
    </location>
</feature>
<keyword evidence="1" id="KW-0812">Transmembrane</keyword>
<protein>
    <submittedName>
        <fullName evidence="2">Uncharacterized protein</fullName>
    </submittedName>
</protein>
<sequence length="96" mass="11978">MIEFFTNHTEEFVFYSMYFHFVLYIFWVVSYQWMKNHDSTGTYHRLFHVSFQLRKKTVRFTHQTHSSFMIHLLKSIRRKENRGEDPDGLVFLFREM</sequence>
<dbReference type="KEGG" id="faf:OE104_06210"/>
<keyword evidence="1" id="KW-0472">Membrane</keyword>
<organism evidence="2 3">
    <name type="scientific">Fervidibacillus albus</name>
    <dbReference type="NCBI Taxonomy" id="2980026"/>
    <lineage>
        <taxon>Bacteria</taxon>
        <taxon>Bacillati</taxon>
        <taxon>Bacillota</taxon>
        <taxon>Bacilli</taxon>
        <taxon>Bacillales</taxon>
        <taxon>Bacillaceae</taxon>
        <taxon>Fervidibacillus</taxon>
    </lineage>
</organism>
<gene>
    <name evidence="2" type="ORF">OE104_06210</name>
</gene>
<dbReference type="AlphaFoldDB" id="A0A9E8RX45"/>
<evidence type="ECO:0000313" key="2">
    <source>
        <dbReference type="EMBL" id="WAA10904.1"/>
    </source>
</evidence>
<dbReference type="RefSeq" id="WP_275418712.1">
    <property type="nucleotide sequence ID" value="NZ_CP106878.1"/>
</dbReference>
<accession>A0A9E8RX45</accession>
<keyword evidence="3" id="KW-1185">Reference proteome</keyword>
<dbReference type="EMBL" id="CP106878">
    <property type="protein sequence ID" value="WAA10904.1"/>
    <property type="molecule type" value="Genomic_DNA"/>
</dbReference>
<evidence type="ECO:0000256" key="1">
    <source>
        <dbReference type="SAM" id="Phobius"/>
    </source>
</evidence>
<name>A0A9E8RX45_9BACI</name>
<evidence type="ECO:0000313" key="3">
    <source>
        <dbReference type="Proteomes" id="UP001164718"/>
    </source>
</evidence>